<dbReference type="GO" id="GO:0004252">
    <property type="term" value="F:serine-type endopeptidase activity"/>
    <property type="evidence" value="ECO:0007669"/>
    <property type="project" value="InterPro"/>
</dbReference>
<keyword evidence="6" id="KW-0812">Transmembrane</keyword>
<dbReference type="EMBL" id="NQVN01000016">
    <property type="protein sequence ID" value="PIO97665.1"/>
    <property type="molecule type" value="Genomic_DNA"/>
</dbReference>
<dbReference type="OrthoDB" id="5360818at2"/>
<keyword evidence="6" id="KW-1133">Transmembrane helix</keyword>
<name>A0A2G9WSM8_9HYPH</name>
<sequence>MTALPESGAVRVSDDLPAQPYRPIAKQHIEAERPNEERPRRQTRRCVFIILAVGVALMTTFVGVGISTRLRVNLTPSEPLGLWQVVTPDRPAVAGDLVFICPPPGVLSDFGLARGYFLRGPCPSGAAPLIKTVAATAGANIAVGANVRIDGVPLPHSWLSSRDGQGRALAPWAGGVVPPGQFFLHSQFRGSYDSRYFGPVPDTGLLGFARPLLTFASIGTL</sequence>
<dbReference type="NCBIfam" id="TIGR02771">
    <property type="entry name" value="TraF_Ti"/>
    <property type="match status" value="1"/>
</dbReference>
<evidence type="ECO:0000256" key="3">
    <source>
        <dbReference type="ARBA" id="ARBA00022729"/>
    </source>
</evidence>
<keyword evidence="4" id="KW-0574">Periplasm</keyword>
<evidence type="ECO:0000256" key="4">
    <source>
        <dbReference type="ARBA" id="ARBA00022764"/>
    </source>
</evidence>
<evidence type="ECO:0000313" key="8">
    <source>
        <dbReference type="EMBL" id="PIO97665.1"/>
    </source>
</evidence>
<keyword evidence="6" id="KW-0472">Membrane</keyword>
<evidence type="ECO:0000256" key="6">
    <source>
        <dbReference type="SAM" id="Phobius"/>
    </source>
</evidence>
<evidence type="ECO:0000259" key="7">
    <source>
        <dbReference type="Pfam" id="PF10502"/>
    </source>
</evidence>
<protein>
    <submittedName>
        <fullName evidence="8">Conjugative transfer signal peptidase TraF</fullName>
    </submittedName>
</protein>
<dbReference type="InterPro" id="IPR019533">
    <property type="entry name" value="Peptidase_S26"/>
</dbReference>
<evidence type="ECO:0000256" key="1">
    <source>
        <dbReference type="ARBA" id="ARBA00004418"/>
    </source>
</evidence>
<dbReference type="Gene3D" id="2.10.109.10">
    <property type="entry name" value="Umud Fragment, subunit A"/>
    <property type="match status" value="1"/>
</dbReference>
<evidence type="ECO:0000256" key="5">
    <source>
        <dbReference type="ARBA" id="ARBA00022971"/>
    </source>
</evidence>
<dbReference type="Proteomes" id="UP000231070">
    <property type="component" value="Unassembled WGS sequence"/>
</dbReference>
<comment type="subcellular location">
    <subcellularLocation>
        <location evidence="1">Periplasm</location>
    </subcellularLocation>
</comment>
<keyword evidence="9" id="KW-1185">Reference proteome</keyword>
<dbReference type="GO" id="GO:0042597">
    <property type="term" value="C:periplasmic space"/>
    <property type="evidence" value="ECO:0007669"/>
    <property type="project" value="UniProtKB-SubCell"/>
</dbReference>
<feature type="domain" description="Peptidase S26" evidence="7">
    <location>
        <begin position="46"/>
        <end position="210"/>
    </location>
</feature>
<keyword evidence="5" id="KW-0184">Conjugation</keyword>
<dbReference type="SUPFAM" id="SSF51306">
    <property type="entry name" value="LexA/Signal peptidase"/>
    <property type="match status" value="1"/>
</dbReference>
<organism evidence="8 9">
    <name type="scientific">Pleomorphomonas carboxyditropha</name>
    <dbReference type="NCBI Taxonomy" id="2023338"/>
    <lineage>
        <taxon>Bacteria</taxon>
        <taxon>Pseudomonadati</taxon>
        <taxon>Pseudomonadota</taxon>
        <taxon>Alphaproteobacteria</taxon>
        <taxon>Hyphomicrobiales</taxon>
        <taxon>Pleomorphomonadaceae</taxon>
        <taxon>Pleomorphomonas</taxon>
    </lineage>
</organism>
<dbReference type="GO" id="GO:0006465">
    <property type="term" value="P:signal peptide processing"/>
    <property type="evidence" value="ECO:0007669"/>
    <property type="project" value="InterPro"/>
</dbReference>
<proteinExistence type="inferred from homology"/>
<accession>A0A2G9WSM8</accession>
<dbReference type="Pfam" id="PF10502">
    <property type="entry name" value="Peptidase_S26"/>
    <property type="match status" value="1"/>
</dbReference>
<dbReference type="InterPro" id="IPR036286">
    <property type="entry name" value="LexA/Signal_pep-like_sf"/>
</dbReference>
<dbReference type="AlphaFoldDB" id="A0A2G9WSM8"/>
<feature type="transmembrane region" description="Helical" evidence="6">
    <location>
        <begin position="46"/>
        <end position="66"/>
    </location>
</feature>
<comment type="similarity">
    <text evidence="2">Belongs to the peptidase S26C family.</text>
</comment>
<evidence type="ECO:0000313" key="9">
    <source>
        <dbReference type="Proteomes" id="UP000231070"/>
    </source>
</evidence>
<evidence type="ECO:0000256" key="2">
    <source>
        <dbReference type="ARBA" id="ARBA00005849"/>
    </source>
</evidence>
<dbReference type="NCBIfam" id="NF010412">
    <property type="entry name" value="PRK13838.1"/>
    <property type="match status" value="1"/>
</dbReference>
<dbReference type="InterPro" id="IPR014139">
    <property type="entry name" value="Peptidase_S26C_TraF"/>
</dbReference>
<keyword evidence="3" id="KW-0732">Signal</keyword>
<reference evidence="8 9" key="1">
    <citation type="submission" date="2017-08" db="EMBL/GenBank/DDBJ databases">
        <title>Pleomorphomonas carboxidotrophicus sp. nov., a new mesophilic hydrogenogenic carboxidotroph.</title>
        <authorList>
            <person name="Esquivel-Elizondo S."/>
            <person name="Krajmalnik-Brown R."/>
            <person name="Maldonado J."/>
        </authorList>
    </citation>
    <scope>NUCLEOTIDE SEQUENCE [LARGE SCALE GENOMIC DNA]</scope>
    <source>
        <strain evidence="8 9">SVCO-16</strain>
    </source>
</reference>
<comment type="caution">
    <text evidence="8">The sequence shown here is derived from an EMBL/GenBank/DDBJ whole genome shotgun (WGS) entry which is preliminary data.</text>
</comment>
<gene>
    <name evidence="8" type="primary">traF</name>
    <name evidence="8" type="ORF">CJ014_19590</name>
</gene>